<dbReference type="Proteomes" id="UP000053110">
    <property type="component" value="Unassembled WGS sequence"/>
</dbReference>
<feature type="transmembrane region" description="Helical" evidence="2">
    <location>
        <begin position="281"/>
        <end position="307"/>
    </location>
</feature>
<feature type="non-terminal residue" evidence="4">
    <location>
        <position position="324"/>
    </location>
</feature>
<dbReference type="EMBL" id="UIGY01000020">
    <property type="protein sequence ID" value="SUZ08385.1"/>
    <property type="molecule type" value="Genomic_DNA"/>
</dbReference>
<proteinExistence type="predicted"/>
<sequence>MPDILRFHTDLKQKKSNEPSSIYSLLPHLVQELLPRLPTVKNFIFASHSSGEYRSEELQPRNNNKREKSGFGSMSKISSKKSVPSGQKTQDGTPGSLIDAQCRGEEQSGDSIGLGVARASENEIVWNVAQKGLKLLNLAIDESATQTVASTCLARQLYLNSLTYLVHALPSDLTQDEQTTICAALPENIITTLNLNPSKKPKKPAITSKIQPTSLLRRTLAFIIVQFFLFVQVMLPYVQVLLVNMWKYERENQIIMKLIGNCVEIAMSVGRAMRRFSDGKICLIIAGIIQWFMEGLIGGIGEGIFAVGTIGREKLRGAIKARVN</sequence>
<feature type="compositionally biased region" description="Polar residues" evidence="1">
    <location>
        <begin position="75"/>
        <end position="93"/>
    </location>
</feature>
<protein>
    <submittedName>
        <fullName evidence="4">Bgt-1595</fullName>
    </submittedName>
</protein>
<reference evidence="4" key="3">
    <citation type="submission" date="2018-07" db="EMBL/GenBank/DDBJ databases">
        <authorList>
            <person name="Quirk P.G."/>
            <person name="Krulwich T.A."/>
        </authorList>
    </citation>
    <scope>NUCLEOTIDE SEQUENCE</scope>
    <source>
        <strain evidence="4">96224</strain>
    </source>
</reference>
<evidence type="ECO:0000313" key="4">
    <source>
        <dbReference type="EMBL" id="SUZ08385.1"/>
    </source>
</evidence>
<evidence type="ECO:0000256" key="2">
    <source>
        <dbReference type="SAM" id="Phobius"/>
    </source>
</evidence>
<evidence type="ECO:0000313" key="5">
    <source>
        <dbReference type="Proteomes" id="UP000053110"/>
    </source>
</evidence>
<reference evidence="3" key="2">
    <citation type="submission" date="2013-01" db="EMBL/GenBank/DDBJ databases">
        <title>The wheat powdery mildew genome reveals unique evolution of an obligate biotroph.</title>
        <authorList>
            <person name="Oberhaensli S."/>
            <person name="Wicker T."/>
            <person name="Keller B."/>
        </authorList>
    </citation>
    <scope>NUCLEOTIDE SEQUENCE</scope>
    <source>
        <strain evidence="3">96224</strain>
    </source>
</reference>
<organism evidence="4">
    <name type="scientific">Blumeria graminis f. sp. tritici 96224</name>
    <dbReference type="NCBI Taxonomy" id="1268274"/>
    <lineage>
        <taxon>Eukaryota</taxon>
        <taxon>Fungi</taxon>
        <taxon>Dikarya</taxon>
        <taxon>Ascomycota</taxon>
        <taxon>Pezizomycotina</taxon>
        <taxon>Leotiomycetes</taxon>
        <taxon>Erysiphales</taxon>
        <taxon>Erysiphaceae</taxon>
        <taxon>Blumeria</taxon>
    </lineage>
</organism>
<dbReference type="HOGENOM" id="CLU_071891_0_0_1"/>
<evidence type="ECO:0000256" key="1">
    <source>
        <dbReference type="SAM" id="MobiDB-lite"/>
    </source>
</evidence>
<keyword evidence="2" id="KW-0812">Transmembrane</keyword>
<feature type="region of interest" description="Disordered" evidence="1">
    <location>
        <begin position="52"/>
        <end position="98"/>
    </location>
</feature>
<keyword evidence="2" id="KW-1133">Transmembrane helix</keyword>
<dbReference type="AlphaFoldDB" id="A0A061HKS0"/>
<feature type="transmembrane region" description="Helical" evidence="2">
    <location>
        <begin position="220"/>
        <end position="243"/>
    </location>
</feature>
<accession>A0A061HKS0</accession>
<gene>
    <name evidence="3" type="ORF">BGT96224_1595</name>
    <name evidence="4" type="ORF">BGT96224V2_LOCUS1529</name>
</gene>
<name>A0A061HKS0_BLUGR</name>
<feature type="compositionally biased region" description="Basic and acidic residues" evidence="1">
    <location>
        <begin position="52"/>
        <end position="69"/>
    </location>
</feature>
<evidence type="ECO:0000313" key="3">
    <source>
        <dbReference type="EMBL" id="EPQ66673.1"/>
    </source>
</evidence>
<dbReference type="EMBL" id="KE374992">
    <property type="protein sequence ID" value="EPQ66673.1"/>
    <property type="molecule type" value="Genomic_DNA"/>
</dbReference>
<dbReference type="OrthoDB" id="190201at2759"/>
<keyword evidence="2" id="KW-0472">Membrane</keyword>
<reference evidence="5" key="1">
    <citation type="journal article" date="2013" name="Nat. Genet.">
        <title>The wheat powdery mildew genome shows the unique evolution of an obligate biotroph.</title>
        <authorList>
            <person name="Wicker T."/>
            <person name="Oberhaensli S."/>
            <person name="Parlange F."/>
            <person name="Buchmann J.P."/>
            <person name="Shatalina M."/>
            <person name="Roffler S."/>
            <person name="Ben-David R."/>
            <person name="Dolezel J."/>
            <person name="Simkova H."/>
            <person name="Schulze-Lefert P."/>
            <person name="Spanu P.D."/>
            <person name="Bruggmann R."/>
            <person name="Amselem J."/>
            <person name="Quesneville H."/>
            <person name="Ver Loren van Themaat E."/>
            <person name="Paape T."/>
            <person name="Shimizu K.K."/>
            <person name="Keller B."/>
        </authorList>
    </citation>
    <scope>NUCLEOTIDE SEQUENCE [LARGE SCALE GENOMIC DNA]</scope>
    <source>
        <strain evidence="5">96224</strain>
    </source>
</reference>